<evidence type="ECO:0000313" key="2">
    <source>
        <dbReference type="Proteomes" id="UP001162164"/>
    </source>
</evidence>
<comment type="caution">
    <text evidence="1">The sequence shown here is derived from an EMBL/GenBank/DDBJ whole genome shotgun (WGS) entry which is preliminary data.</text>
</comment>
<reference evidence="1" key="1">
    <citation type="journal article" date="2023" name="Insect Mol. Biol.">
        <title>Genome sequencing provides insights into the evolution of gene families encoding plant cell wall-degrading enzymes in longhorned beetles.</title>
        <authorList>
            <person name="Shin N.R."/>
            <person name="Okamura Y."/>
            <person name="Kirsch R."/>
            <person name="Pauchet Y."/>
        </authorList>
    </citation>
    <scope>NUCLEOTIDE SEQUENCE</scope>
    <source>
        <strain evidence="1">MMC_N1</strain>
    </source>
</reference>
<evidence type="ECO:0000313" key="1">
    <source>
        <dbReference type="EMBL" id="KAJ8978664.1"/>
    </source>
</evidence>
<name>A0ABQ9JKC4_9CUCU</name>
<keyword evidence="2" id="KW-1185">Reference proteome</keyword>
<sequence length="65" mass="7596">MGAFSELNCWRLSLSFLLEKKRTEKIAKSYPTVTSSECGHCLYHTCSKYRDFLKAVTSKHFQKYP</sequence>
<gene>
    <name evidence="1" type="ORF">NQ317_019100</name>
</gene>
<protein>
    <submittedName>
        <fullName evidence="1">Uncharacterized protein</fullName>
    </submittedName>
</protein>
<organism evidence="1 2">
    <name type="scientific">Molorchus minor</name>
    <dbReference type="NCBI Taxonomy" id="1323400"/>
    <lineage>
        <taxon>Eukaryota</taxon>
        <taxon>Metazoa</taxon>
        <taxon>Ecdysozoa</taxon>
        <taxon>Arthropoda</taxon>
        <taxon>Hexapoda</taxon>
        <taxon>Insecta</taxon>
        <taxon>Pterygota</taxon>
        <taxon>Neoptera</taxon>
        <taxon>Endopterygota</taxon>
        <taxon>Coleoptera</taxon>
        <taxon>Polyphaga</taxon>
        <taxon>Cucujiformia</taxon>
        <taxon>Chrysomeloidea</taxon>
        <taxon>Cerambycidae</taxon>
        <taxon>Lamiinae</taxon>
        <taxon>Monochamini</taxon>
        <taxon>Molorchus</taxon>
    </lineage>
</organism>
<accession>A0ABQ9JKC4</accession>
<dbReference type="EMBL" id="JAPWTJ010000412">
    <property type="protein sequence ID" value="KAJ8978664.1"/>
    <property type="molecule type" value="Genomic_DNA"/>
</dbReference>
<dbReference type="Proteomes" id="UP001162164">
    <property type="component" value="Unassembled WGS sequence"/>
</dbReference>
<proteinExistence type="predicted"/>